<reference evidence="2 3" key="1">
    <citation type="submission" date="2016-11" db="EMBL/GenBank/DDBJ databases">
        <authorList>
            <person name="Jaros S."/>
            <person name="Januszkiewicz K."/>
            <person name="Wedrychowicz H."/>
        </authorList>
    </citation>
    <scope>NUCLEOTIDE SEQUENCE [LARGE SCALE GENOMIC DNA]</scope>
    <source>
        <strain evidence="2 3">DSM 3089</strain>
    </source>
</reference>
<dbReference type="RefSeq" id="WP_072831355.1">
    <property type="nucleotide sequence ID" value="NZ_FQXP01000005.1"/>
</dbReference>
<keyword evidence="1" id="KW-0812">Transmembrane</keyword>
<proteinExistence type="predicted"/>
<keyword evidence="1" id="KW-0472">Membrane</keyword>
<name>A0A1M5VYS3_9CLOT</name>
<keyword evidence="1" id="KW-1133">Transmembrane helix</keyword>
<evidence type="ECO:0000313" key="2">
    <source>
        <dbReference type="EMBL" id="SHH80330.1"/>
    </source>
</evidence>
<dbReference type="Proteomes" id="UP000184526">
    <property type="component" value="Unassembled WGS sequence"/>
</dbReference>
<dbReference type="AlphaFoldDB" id="A0A1M5VYS3"/>
<evidence type="ECO:0000256" key="1">
    <source>
        <dbReference type="SAM" id="Phobius"/>
    </source>
</evidence>
<gene>
    <name evidence="2" type="ORF">SAMN02745196_01443</name>
</gene>
<dbReference type="EMBL" id="FQXP01000005">
    <property type="protein sequence ID" value="SHH80330.1"/>
    <property type="molecule type" value="Genomic_DNA"/>
</dbReference>
<keyword evidence="3" id="KW-1185">Reference proteome</keyword>
<evidence type="ECO:0000313" key="3">
    <source>
        <dbReference type="Proteomes" id="UP000184526"/>
    </source>
</evidence>
<sequence>MNLCLNIVLASIIILLAIFVLWFLVSSFFITLHHMCEEDCNMYDSEAEDNYFDKDKPKT</sequence>
<protein>
    <submittedName>
        <fullName evidence="2">Uncharacterized protein</fullName>
    </submittedName>
</protein>
<organism evidence="2 3">
    <name type="scientific">Clostridium collagenovorans DSM 3089</name>
    <dbReference type="NCBI Taxonomy" id="1121306"/>
    <lineage>
        <taxon>Bacteria</taxon>
        <taxon>Bacillati</taxon>
        <taxon>Bacillota</taxon>
        <taxon>Clostridia</taxon>
        <taxon>Eubacteriales</taxon>
        <taxon>Clostridiaceae</taxon>
        <taxon>Clostridium</taxon>
    </lineage>
</organism>
<feature type="transmembrane region" description="Helical" evidence="1">
    <location>
        <begin position="6"/>
        <end position="25"/>
    </location>
</feature>
<accession>A0A1M5VYS3</accession>